<dbReference type="EMBL" id="JAFDVH010000002">
    <property type="protein sequence ID" value="KAG7487537.1"/>
    <property type="molecule type" value="Genomic_DNA"/>
</dbReference>
<reference evidence="1" key="1">
    <citation type="submission" date="2021-01" db="EMBL/GenBank/DDBJ databases">
        <authorList>
            <person name="Zahm M."/>
            <person name="Roques C."/>
            <person name="Cabau C."/>
            <person name="Klopp C."/>
            <person name="Donnadieu C."/>
            <person name="Jouanno E."/>
            <person name="Lampietro C."/>
            <person name="Louis A."/>
            <person name="Herpin A."/>
            <person name="Echchiki A."/>
            <person name="Berthelot C."/>
            <person name="Parey E."/>
            <person name="Roest-Crollius H."/>
            <person name="Braasch I."/>
            <person name="Postlethwait J."/>
            <person name="Bobe J."/>
            <person name="Montfort J."/>
            <person name="Bouchez O."/>
            <person name="Begum T."/>
            <person name="Mejri S."/>
            <person name="Adams A."/>
            <person name="Chen W.-J."/>
            <person name="Guiguen Y."/>
        </authorList>
    </citation>
    <scope>NUCLEOTIDE SEQUENCE</scope>
    <source>
        <strain evidence="1">YG-15Mar2019-1</strain>
        <tissue evidence="1">Brain</tissue>
    </source>
</reference>
<dbReference type="AlphaFoldDB" id="A0A9D3TBI1"/>
<dbReference type="OrthoDB" id="10516347at2759"/>
<accession>A0A9D3TBI1</accession>
<name>A0A9D3TBI1_MEGAT</name>
<proteinExistence type="predicted"/>
<gene>
    <name evidence="1" type="ORF">MATL_G00024610</name>
</gene>
<sequence length="145" mass="16087">MSHLTFSSIRGDPGADELPARTLLELHPPGVLRAYGYRLHSAPLCLCAVLSSTLTHINQLWTEARQPYNPRHIRAEHQTTPRLCAQWEGASGAGLKGNAHYLWISASTPAQAEPLRTGVMGIVRVEIRGPEQEVSFRMQMVQKSH</sequence>
<comment type="caution">
    <text evidence="1">The sequence shown here is derived from an EMBL/GenBank/DDBJ whole genome shotgun (WGS) entry which is preliminary data.</text>
</comment>
<dbReference type="Proteomes" id="UP001046870">
    <property type="component" value="Chromosome 2"/>
</dbReference>
<evidence type="ECO:0000313" key="2">
    <source>
        <dbReference type="Proteomes" id="UP001046870"/>
    </source>
</evidence>
<keyword evidence="2" id="KW-1185">Reference proteome</keyword>
<protein>
    <submittedName>
        <fullName evidence="1">Uncharacterized protein</fullName>
    </submittedName>
</protein>
<evidence type="ECO:0000313" key="1">
    <source>
        <dbReference type="EMBL" id="KAG7487537.1"/>
    </source>
</evidence>
<organism evidence="1 2">
    <name type="scientific">Megalops atlanticus</name>
    <name type="common">Tarpon</name>
    <name type="synonym">Clupea gigantea</name>
    <dbReference type="NCBI Taxonomy" id="7932"/>
    <lineage>
        <taxon>Eukaryota</taxon>
        <taxon>Metazoa</taxon>
        <taxon>Chordata</taxon>
        <taxon>Craniata</taxon>
        <taxon>Vertebrata</taxon>
        <taxon>Euteleostomi</taxon>
        <taxon>Actinopterygii</taxon>
        <taxon>Neopterygii</taxon>
        <taxon>Teleostei</taxon>
        <taxon>Elopiformes</taxon>
        <taxon>Megalopidae</taxon>
        <taxon>Megalops</taxon>
    </lineage>
</organism>